<proteinExistence type="predicted"/>
<evidence type="ECO:0000313" key="2">
    <source>
        <dbReference type="Proteomes" id="UP000326396"/>
    </source>
</evidence>
<keyword evidence="2" id="KW-1185">Reference proteome</keyword>
<protein>
    <submittedName>
        <fullName evidence="1">Uncharacterized protein</fullName>
    </submittedName>
</protein>
<evidence type="ECO:0000313" key="1">
    <source>
        <dbReference type="EMBL" id="KAD1547179.1"/>
    </source>
</evidence>
<comment type="caution">
    <text evidence="1">The sequence shown here is derived from an EMBL/GenBank/DDBJ whole genome shotgun (WGS) entry which is preliminary data.</text>
</comment>
<gene>
    <name evidence="1" type="ORF">E3N88_42642</name>
</gene>
<reference evidence="1 2" key="1">
    <citation type="submission" date="2019-05" db="EMBL/GenBank/DDBJ databases">
        <title>Mikania micrantha, genome provides insights into the molecular mechanism of rapid growth.</title>
        <authorList>
            <person name="Liu B."/>
        </authorList>
    </citation>
    <scope>NUCLEOTIDE SEQUENCE [LARGE SCALE GENOMIC DNA]</scope>
    <source>
        <strain evidence="1">NLD-2019</strain>
        <tissue evidence="1">Leaf</tissue>
    </source>
</reference>
<name>A0A5N6LHA4_9ASTR</name>
<dbReference type="Proteomes" id="UP000326396">
    <property type="component" value="Unassembled WGS sequence"/>
</dbReference>
<sequence>MFSFKRVEFVTWSLVRIKSEAFDATHNRTRTCGVAMFISDVWLIGQWCSATLLTQRKPESRLRARVIAVLCVRKIEMMPRQTVGVDYGSNCSLMRRQASLEVSNYSADPVIKSIVEDRVLDPPKAYSRFHISYPKGLIARPSLKSRSHWVGIGYQGRTGRRRHQRRREEGKKDLGLRQADEGWRQLRLSFGRRANGGHSIVKSIMGSLSRRIWEEMSVIIVKSGSSVINLDVSQKISCKSRTVDGRQRTSFNSAGVEASNYSADPVNKKIEMMPRQTVGVDYGSNCSLMSRQAGKFEFLAADICLGDTDHMWGNCEVCCDINSLSRDLTRLSFGRRADGGHSIVKSIMGSLSRRIWEEMSHASSMKLMRIASEDRKFGTLLHRDYRNFNMATSSSFRIFLEILGH</sequence>
<dbReference type="EMBL" id="SZYD01000681">
    <property type="protein sequence ID" value="KAD1547179.1"/>
    <property type="molecule type" value="Genomic_DNA"/>
</dbReference>
<accession>A0A5N6LHA4</accession>
<dbReference type="AlphaFoldDB" id="A0A5N6LHA4"/>
<organism evidence="1 2">
    <name type="scientific">Mikania micrantha</name>
    <name type="common">bitter vine</name>
    <dbReference type="NCBI Taxonomy" id="192012"/>
    <lineage>
        <taxon>Eukaryota</taxon>
        <taxon>Viridiplantae</taxon>
        <taxon>Streptophyta</taxon>
        <taxon>Embryophyta</taxon>
        <taxon>Tracheophyta</taxon>
        <taxon>Spermatophyta</taxon>
        <taxon>Magnoliopsida</taxon>
        <taxon>eudicotyledons</taxon>
        <taxon>Gunneridae</taxon>
        <taxon>Pentapetalae</taxon>
        <taxon>asterids</taxon>
        <taxon>campanulids</taxon>
        <taxon>Asterales</taxon>
        <taxon>Asteraceae</taxon>
        <taxon>Asteroideae</taxon>
        <taxon>Heliantheae alliance</taxon>
        <taxon>Eupatorieae</taxon>
        <taxon>Mikania</taxon>
    </lineage>
</organism>